<evidence type="ECO:0000313" key="2">
    <source>
        <dbReference type="EMBL" id="KAF7303917.1"/>
    </source>
</evidence>
<comment type="caution">
    <text evidence="2">The sequence shown here is derived from an EMBL/GenBank/DDBJ whole genome shotgun (WGS) entry which is preliminary data.</text>
</comment>
<dbReference type="GeneID" id="59345484"/>
<dbReference type="PANTHER" id="PTHR35041:SF6">
    <property type="entry name" value="FORMYLMETHIONINE DEFORMYLASE-LIKE PROTEIN-RELATED"/>
    <property type="match status" value="1"/>
</dbReference>
<feature type="transmembrane region" description="Helical" evidence="1">
    <location>
        <begin position="367"/>
        <end position="389"/>
    </location>
</feature>
<name>A0A8H6W3T9_9AGAR</name>
<keyword evidence="1" id="KW-1133">Transmembrane helix</keyword>
<dbReference type="EMBL" id="JACAZF010000005">
    <property type="protein sequence ID" value="KAF7303917.1"/>
    <property type="molecule type" value="Genomic_DNA"/>
</dbReference>
<proteinExistence type="predicted"/>
<evidence type="ECO:0000313" key="3">
    <source>
        <dbReference type="Proteomes" id="UP000636479"/>
    </source>
</evidence>
<keyword evidence="1" id="KW-0472">Membrane</keyword>
<dbReference type="Proteomes" id="UP000636479">
    <property type="component" value="Unassembled WGS sequence"/>
</dbReference>
<dbReference type="PANTHER" id="PTHR35041">
    <property type="entry name" value="MEDIATOR OF RNA POLYMERASE II TRANSCRIPTION SUBUNIT 1"/>
    <property type="match status" value="1"/>
</dbReference>
<evidence type="ECO:0000256" key="1">
    <source>
        <dbReference type="SAM" id="Phobius"/>
    </source>
</evidence>
<reference evidence="2" key="1">
    <citation type="submission" date="2020-05" db="EMBL/GenBank/DDBJ databases">
        <title>Mycena genomes resolve the evolution of fungal bioluminescence.</title>
        <authorList>
            <person name="Tsai I.J."/>
        </authorList>
    </citation>
    <scope>NUCLEOTIDE SEQUENCE</scope>
    <source>
        <strain evidence="2">171206Taipei</strain>
    </source>
</reference>
<organism evidence="2 3">
    <name type="scientific">Mycena indigotica</name>
    <dbReference type="NCBI Taxonomy" id="2126181"/>
    <lineage>
        <taxon>Eukaryota</taxon>
        <taxon>Fungi</taxon>
        <taxon>Dikarya</taxon>
        <taxon>Basidiomycota</taxon>
        <taxon>Agaricomycotina</taxon>
        <taxon>Agaricomycetes</taxon>
        <taxon>Agaricomycetidae</taxon>
        <taxon>Agaricales</taxon>
        <taxon>Marasmiineae</taxon>
        <taxon>Mycenaceae</taxon>
        <taxon>Mycena</taxon>
    </lineage>
</organism>
<protein>
    <submittedName>
        <fullName evidence="2">Uncharacterized protein</fullName>
    </submittedName>
</protein>
<gene>
    <name evidence="2" type="ORF">MIND_00622200</name>
</gene>
<dbReference type="OrthoDB" id="3198553at2759"/>
<accession>A0A8H6W3T9</accession>
<dbReference type="AlphaFoldDB" id="A0A8H6W3T9"/>
<sequence length="464" mass="50580">MLCGRRHMIYLRSYPWIFGDRDEQSLFLRPLFGFSLSSSRSPGTLPVAPRISNIRRNCSVPIFDLGSSTVLADLENSASKPYLRPSSLASRVIGGTLLANQPLPPKTICSNNCSYTISIAAPSFSCNVGAQNTTALMYDPDGLPSNAKPPPYVAAGFSGSLPSAFIAENFVDGGKWDFEIMRTNYTTFNAIQPAMNVTCITWNSTYHLNYTFSGVSSSISVDQIVRQQPAIKLSPNVTEGTGGAFIPGSNLVHSRFYNATANYYGIVSTIYTYILGNATVYESGNSANLVYSPPRLAVMDLPLLNDEASDLQSGNITWSSNFTSNLEALMTNSVLSILTLDPTQMITTSCTFFDHLPHYNYNARRLWLIYGIGLGISLLCGLVGIILLVHGGPSTTGTAFSDFLVATRNLELDTLDLRKDKTTRLKYGPLAGDNGRYAFGRHGQTSFKLLERTNSDSEELSIEA</sequence>
<keyword evidence="1" id="KW-0812">Transmembrane</keyword>
<keyword evidence="3" id="KW-1185">Reference proteome</keyword>
<dbReference type="RefSeq" id="XP_037220889.1">
    <property type="nucleotide sequence ID" value="XM_037362968.1"/>
</dbReference>